<evidence type="ECO:0008006" key="4">
    <source>
        <dbReference type="Google" id="ProtNLM"/>
    </source>
</evidence>
<evidence type="ECO:0000313" key="3">
    <source>
        <dbReference type="Proteomes" id="UP000034054"/>
    </source>
</evidence>
<keyword evidence="1" id="KW-0472">Membrane</keyword>
<evidence type="ECO:0000256" key="1">
    <source>
        <dbReference type="SAM" id="Phobius"/>
    </source>
</evidence>
<organism evidence="2 3">
    <name type="scientific">Candidatus Uhrbacteria bacterium GW2011_GWA2_52_8d</name>
    <dbReference type="NCBI Taxonomy" id="1618979"/>
    <lineage>
        <taxon>Bacteria</taxon>
        <taxon>Candidatus Uhriibacteriota</taxon>
    </lineage>
</organism>
<keyword evidence="1" id="KW-0812">Transmembrane</keyword>
<proteinExistence type="predicted"/>
<comment type="caution">
    <text evidence="2">The sequence shown here is derived from an EMBL/GenBank/DDBJ whole genome shotgun (WGS) entry which is preliminary data.</text>
</comment>
<keyword evidence="1" id="KW-1133">Transmembrane helix</keyword>
<feature type="transmembrane region" description="Helical" evidence="1">
    <location>
        <begin position="140"/>
        <end position="157"/>
    </location>
</feature>
<sequence length="172" mass="19872">MIRLIIHLITLILLFTIQVSFIHALPYPFDRIPFVLVVVVYLYQYANRTASWWWLVCYGLLLDILSISLAPLETISYTLATASMMFLVAHVFTNRSFYGMGATAVLSLSVLTISELSLLGLSRMFTSFPFLWKTLLSTNLWSAFFACFLLLFVFSSLRRARSWLQIFFLDRV</sequence>
<dbReference type="AlphaFoldDB" id="A0A0G1XLT5"/>
<gene>
    <name evidence="2" type="ORF">UY76_C0049G0002</name>
</gene>
<accession>A0A0G1XLT5</accession>
<protein>
    <recommendedName>
        <fullName evidence="4">Rod shape-determining protein MreD</fullName>
    </recommendedName>
</protein>
<evidence type="ECO:0000313" key="2">
    <source>
        <dbReference type="EMBL" id="KKW31830.1"/>
    </source>
</evidence>
<dbReference type="EMBL" id="LCRH01000049">
    <property type="protein sequence ID" value="KKW31830.1"/>
    <property type="molecule type" value="Genomic_DNA"/>
</dbReference>
<reference evidence="2 3" key="1">
    <citation type="journal article" date="2015" name="Nature">
        <title>rRNA introns, odd ribosomes, and small enigmatic genomes across a large radiation of phyla.</title>
        <authorList>
            <person name="Brown C.T."/>
            <person name="Hug L.A."/>
            <person name="Thomas B.C."/>
            <person name="Sharon I."/>
            <person name="Castelle C.J."/>
            <person name="Singh A."/>
            <person name="Wilkins M.J."/>
            <person name="Williams K.H."/>
            <person name="Banfield J.F."/>
        </authorList>
    </citation>
    <scope>NUCLEOTIDE SEQUENCE [LARGE SCALE GENOMIC DNA]</scope>
</reference>
<name>A0A0G1XLT5_9BACT</name>
<feature type="transmembrane region" description="Helical" evidence="1">
    <location>
        <begin position="96"/>
        <end position="120"/>
    </location>
</feature>
<dbReference type="Proteomes" id="UP000034054">
    <property type="component" value="Unassembled WGS sequence"/>
</dbReference>